<keyword evidence="1" id="KW-0802">TPR repeat</keyword>
<proteinExistence type="predicted"/>
<name>A0A0M7APH5_9HYPH</name>
<dbReference type="EMBL" id="CXWC01000013">
    <property type="protein sequence ID" value="CTQ76660.1"/>
    <property type="molecule type" value="Genomic_DNA"/>
</dbReference>
<dbReference type="Proteomes" id="UP000049983">
    <property type="component" value="Unassembled WGS sequence"/>
</dbReference>
<dbReference type="Gene3D" id="1.25.40.10">
    <property type="entry name" value="Tetratricopeptide repeat domain"/>
    <property type="match status" value="1"/>
</dbReference>
<keyword evidence="2" id="KW-0449">Lipoprotein</keyword>
<dbReference type="Pfam" id="PF13432">
    <property type="entry name" value="TPR_16"/>
    <property type="match status" value="1"/>
</dbReference>
<dbReference type="InterPro" id="IPR011990">
    <property type="entry name" value="TPR-like_helical_dom_sf"/>
</dbReference>
<dbReference type="OrthoDB" id="9815010at2"/>
<dbReference type="STRING" id="311410.LA5095_03552"/>
<feature type="repeat" description="TPR" evidence="1">
    <location>
        <begin position="107"/>
        <end position="140"/>
    </location>
</feature>
<reference evidence="3" key="1">
    <citation type="submission" date="2015-07" db="EMBL/GenBank/DDBJ databases">
        <authorList>
            <person name="Rodrigo-Torres Lidia"/>
            <person name="Arahal R.David."/>
        </authorList>
    </citation>
    <scope>NUCLEOTIDE SEQUENCE [LARGE SCALE GENOMIC DNA]</scope>
    <source>
        <strain evidence="3">CECT 5096</strain>
    </source>
</reference>
<dbReference type="AlphaFoldDB" id="A0A0M7APH5"/>
<dbReference type="PROSITE" id="PS50005">
    <property type="entry name" value="TPR"/>
    <property type="match status" value="1"/>
</dbReference>
<sequence length="188" mass="21268">MTRKRQQFSLAQVNRLLLGIALCLIWLAGISHADSSRDALFDALKKAPNEAEAEVIENEIWRSWLEAAPSPDLQSKLETAMRLRGQYDFQGARDLLDEVIAEAPDYSEGWNQRAFVLFLQGNYEASLEDIDRTLDLEPRHFGALSGKAMIFITQGRVKLGQETLRQAVEIHPYLKERSMLIAPKGVDL</sequence>
<dbReference type="SUPFAM" id="SSF48452">
    <property type="entry name" value="TPR-like"/>
    <property type="match status" value="1"/>
</dbReference>
<dbReference type="GeneID" id="97672114"/>
<evidence type="ECO:0000313" key="3">
    <source>
        <dbReference type="Proteomes" id="UP000049983"/>
    </source>
</evidence>
<protein>
    <submittedName>
        <fullName evidence="2">Putative PEP-CTERM system TPR-repeat lipoprotein</fullName>
    </submittedName>
</protein>
<keyword evidence="3" id="KW-1185">Reference proteome</keyword>
<dbReference type="RefSeq" id="WP_055117300.1">
    <property type="nucleotide sequence ID" value="NZ_CXWA01000004.1"/>
</dbReference>
<dbReference type="InterPro" id="IPR019734">
    <property type="entry name" value="TPR_rpt"/>
</dbReference>
<gene>
    <name evidence="2" type="ORF">LA5096_04834</name>
</gene>
<organism evidence="2 3">
    <name type="scientific">Roseibium album</name>
    <dbReference type="NCBI Taxonomy" id="311410"/>
    <lineage>
        <taxon>Bacteria</taxon>
        <taxon>Pseudomonadati</taxon>
        <taxon>Pseudomonadota</taxon>
        <taxon>Alphaproteobacteria</taxon>
        <taxon>Hyphomicrobiales</taxon>
        <taxon>Stappiaceae</taxon>
        <taxon>Roseibium</taxon>
    </lineage>
</organism>
<evidence type="ECO:0000256" key="1">
    <source>
        <dbReference type="PROSITE-ProRule" id="PRU00339"/>
    </source>
</evidence>
<accession>A0A0M7APH5</accession>
<evidence type="ECO:0000313" key="2">
    <source>
        <dbReference type="EMBL" id="CTQ76660.1"/>
    </source>
</evidence>
<dbReference type="SMART" id="SM00028">
    <property type="entry name" value="TPR"/>
    <property type="match status" value="2"/>
</dbReference>